<dbReference type="Proteomes" id="UP000032247">
    <property type="component" value="Unassembled WGS sequence"/>
</dbReference>
<reference evidence="2 3" key="1">
    <citation type="submission" date="2014-12" db="EMBL/GenBank/DDBJ databases">
        <title>Comparative genome analysis of Bacillus coagulans HM-08, Clostridium butyricum HM-68, Bacillus subtilis HM-66 and Bacillus licheniformis BL-09.</title>
        <authorList>
            <person name="Zhang H."/>
        </authorList>
    </citation>
    <scope>NUCLEOTIDE SEQUENCE [LARGE SCALE GENOMIC DNA]</scope>
    <source>
        <strain evidence="2 3">HM-66</strain>
    </source>
</reference>
<sequence>MLNNHQTIEDVTIELHKAFSIFNKTFFQGDLPTPAITIQTHGNKRNSMGWCSRVPTWGNKDGSLQLYELNLSAEFLDLDFYETMDTLLHEMVHLYHMVNGIQDTSRKGAYHNKKFRDKVLELGFEYKINKPDPTHGWTYARIGPALKERIEKMNIDQSIFQISKRGYMYFQALSQGKSPEEAARISETLNSNSSSSAEKSKSHKWLCPSCGMRVISYKDNLNILCGDCEINLEKQ</sequence>
<dbReference type="GO" id="GO:0006950">
    <property type="term" value="P:response to stress"/>
    <property type="evidence" value="ECO:0007669"/>
    <property type="project" value="UniProtKB-ARBA"/>
</dbReference>
<evidence type="ECO:0000313" key="2">
    <source>
        <dbReference type="EMBL" id="KIU09881.1"/>
    </source>
</evidence>
<evidence type="ECO:0000259" key="1">
    <source>
        <dbReference type="Pfam" id="PF10263"/>
    </source>
</evidence>
<gene>
    <name evidence="2" type="ORF">SC09_contig10orf00064</name>
</gene>
<dbReference type="AlphaFoldDB" id="A0A0D1L2T5"/>
<organism evidence="2 3">
    <name type="scientific">Bacillus subtilis</name>
    <dbReference type="NCBI Taxonomy" id="1423"/>
    <lineage>
        <taxon>Bacteria</taxon>
        <taxon>Bacillati</taxon>
        <taxon>Bacillota</taxon>
        <taxon>Bacilli</taxon>
        <taxon>Bacillales</taxon>
        <taxon>Bacillaceae</taxon>
        <taxon>Bacillus</taxon>
    </lineage>
</organism>
<protein>
    <recommendedName>
        <fullName evidence="1">SprT-like domain-containing protein</fullName>
    </recommendedName>
</protein>
<accession>A0A0D1L2T5</accession>
<dbReference type="EMBL" id="JXBC01000007">
    <property type="protein sequence ID" value="KIU09881.1"/>
    <property type="molecule type" value="Genomic_DNA"/>
</dbReference>
<dbReference type="InterPro" id="IPR006640">
    <property type="entry name" value="SprT-like_domain"/>
</dbReference>
<feature type="domain" description="SprT-like" evidence="1">
    <location>
        <begin position="16"/>
        <end position="123"/>
    </location>
</feature>
<comment type="caution">
    <text evidence="2">The sequence shown here is derived from an EMBL/GenBank/DDBJ whole genome shotgun (WGS) entry which is preliminary data.</text>
</comment>
<dbReference type="PATRIC" id="fig|1423.173.peg.3735"/>
<evidence type="ECO:0000313" key="3">
    <source>
        <dbReference type="Proteomes" id="UP000032247"/>
    </source>
</evidence>
<dbReference type="Pfam" id="PF10263">
    <property type="entry name" value="SprT-like"/>
    <property type="match status" value="1"/>
</dbReference>
<name>A0A0D1L2T5_BACIU</name>
<proteinExistence type="predicted"/>